<keyword evidence="5" id="KW-0560">Oxidoreductase</keyword>
<dbReference type="Gene3D" id="3.40.109.10">
    <property type="entry name" value="NADH Oxidase"/>
    <property type="match status" value="1"/>
</dbReference>
<proteinExistence type="inferred from homology"/>
<feature type="domain" description="Nitroreductase" evidence="6">
    <location>
        <begin position="35"/>
        <end position="210"/>
    </location>
</feature>
<evidence type="ECO:0000256" key="1">
    <source>
        <dbReference type="ARBA" id="ARBA00001917"/>
    </source>
</evidence>
<protein>
    <submittedName>
        <fullName evidence="7">Nitroreductase</fullName>
    </submittedName>
</protein>
<comment type="cofactor">
    <cofactor evidence="1">
        <name>FMN</name>
        <dbReference type="ChEBI" id="CHEBI:58210"/>
    </cofactor>
</comment>
<dbReference type="Proteomes" id="UP000186026">
    <property type="component" value="Unassembled WGS sequence"/>
</dbReference>
<accession>A0A1N7L672</accession>
<keyword evidence="8" id="KW-1185">Reference proteome</keyword>
<dbReference type="InterPro" id="IPR029479">
    <property type="entry name" value="Nitroreductase"/>
</dbReference>
<evidence type="ECO:0000256" key="2">
    <source>
        <dbReference type="ARBA" id="ARBA00007118"/>
    </source>
</evidence>
<dbReference type="Pfam" id="PF00881">
    <property type="entry name" value="Nitroreductase"/>
    <property type="match status" value="1"/>
</dbReference>
<keyword evidence="3" id="KW-0285">Flavoprotein</keyword>
<name>A0A1N7L672_9BACT</name>
<keyword evidence="4" id="KW-0288">FMN</keyword>
<evidence type="ECO:0000313" key="8">
    <source>
        <dbReference type="Proteomes" id="UP000186026"/>
    </source>
</evidence>
<evidence type="ECO:0000256" key="5">
    <source>
        <dbReference type="ARBA" id="ARBA00023002"/>
    </source>
</evidence>
<dbReference type="AlphaFoldDB" id="A0A1N7L672"/>
<comment type="similarity">
    <text evidence="2">Belongs to the nitroreductase family.</text>
</comment>
<dbReference type="EMBL" id="FTOP01000003">
    <property type="protein sequence ID" value="SIS69293.1"/>
    <property type="molecule type" value="Genomic_DNA"/>
</dbReference>
<evidence type="ECO:0000256" key="3">
    <source>
        <dbReference type="ARBA" id="ARBA00022630"/>
    </source>
</evidence>
<evidence type="ECO:0000313" key="7">
    <source>
        <dbReference type="EMBL" id="SIS69293.1"/>
    </source>
</evidence>
<dbReference type="SUPFAM" id="SSF55469">
    <property type="entry name" value="FMN-dependent nitroreductase-like"/>
    <property type="match status" value="1"/>
</dbReference>
<gene>
    <name evidence="7" type="ORF">SAMN05421761_10372</name>
</gene>
<dbReference type="PANTHER" id="PTHR43673">
    <property type="entry name" value="NAD(P)H NITROREDUCTASE YDGI-RELATED"/>
    <property type="match status" value="1"/>
</dbReference>
<dbReference type="InterPro" id="IPR000415">
    <property type="entry name" value="Nitroreductase-like"/>
</dbReference>
<dbReference type="GO" id="GO:0016491">
    <property type="term" value="F:oxidoreductase activity"/>
    <property type="evidence" value="ECO:0007669"/>
    <property type="project" value="UniProtKB-KW"/>
</dbReference>
<sequence length="235" mass="26544">MLVFFETLNYSILLYVYTSVNKTNKMSTTIKSLNWRYAAKRMNGQQVPAEKLENILESIRLTATSNGLQPFTVLVIEDKETKEKLFKSAVKQPQVVEGSHLLVFAAWKKITPEQIDTYFDLVYEERGMERGALDQYANFLKEHFAKQSETEIFNWASKQAYIALGTALVSAAEEKVDSTPMEGFNPAEVDEVLGLAAKGLGASSLLALGYRDDHTDHLVNAKKVRRPKDKLFVKI</sequence>
<evidence type="ECO:0000259" key="6">
    <source>
        <dbReference type="Pfam" id="PF00881"/>
    </source>
</evidence>
<dbReference type="PANTHER" id="PTHR43673:SF2">
    <property type="entry name" value="NITROREDUCTASE"/>
    <property type="match status" value="1"/>
</dbReference>
<evidence type="ECO:0000256" key="4">
    <source>
        <dbReference type="ARBA" id="ARBA00022643"/>
    </source>
</evidence>
<organism evidence="7 8">
    <name type="scientific">Belliella pelovolcani</name>
    <dbReference type="NCBI Taxonomy" id="529505"/>
    <lineage>
        <taxon>Bacteria</taxon>
        <taxon>Pseudomonadati</taxon>
        <taxon>Bacteroidota</taxon>
        <taxon>Cytophagia</taxon>
        <taxon>Cytophagales</taxon>
        <taxon>Cyclobacteriaceae</taxon>
        <taxon>Belliella</taxon>
    </lineage>
</organism>
<reference evidence="8" key="1">
    <citation type="submission" date="2017-01" db="EMBL/GenBank/DDBJ databases">
        <authorList>
            <person name="Varghese N."/>
            <person name="Submissions S."/>
        </authorList>
    </citation>
    <scope>NUCLEOTIDE SEQUENCE [LARGE SCALE GENOMIC DNA]</scope>
    <source>
        <strain evidence="8">DSM 46698</strain>
    </source>
</reference>
<dbReference type="STRING" id="529505.SAMN05421761_10372"/>